<feature type="compositionally biased region" description="Polar residues" evidence="1">
    <location>
        <begin position="74"/>
        <end position="100"/>
    </location>
</feature>
<comment type="caution">
    <text evidence="2">The sequence shown here is derived from an EMBL/GenBank/DDBJ whole genome shotgun (WGS) entry which is preliminary data.</text>
</comment>
<dbReference type="Proteomes" id="UP000019478">
    <property type="component" value="Unassembled WGS sequence"/>
</dbReference>
<dbReference type="EMBL" id="AMGY01000003">
    <property type="protein sequence ID" value="EXJ86635.1"/>
    <property type="molecule type" value="Genomic_DNA"/>
</dbReference>
<evidence type="ECO:0000313" key="2">
    <source>
        <dbReference type="EMBL" id="EXJ86635.1"/>
    </source>
</evidence>
<accession>W9YAF2</accession>
<feature type="non-terminal residue" evidence="2">
    <location>
        <position position="527"/>
    </location>
</feature>
<name>W9YAF2_9EURO</name>
<feature type="region of interest" description="Disordered" evidence="1">
    <location>
        <begin position="393"/>
        <end position="420"/>
    </location>
</feature>
<keyword evidence="3" id="KW-1185">Reference proteome</keyword>
<feature type="region of interest" description="Disordered" evidence="1">
    <location>
        <begin position="74"/>
        <end position="142"/>
    </location>
</feature>
<feature type="region of interest" description="Disordered" evidence="1">
    <location>
        <begin position="294"/>
        <end position="350"/>
    </location>
</feature>
<protein>
    <submittedName>
        <fullName evidence="2">Uncharacterized protein</fullName>
    </submittedName>
</protein>
<feature type="compositionally biased region" description="Low complexity" evidence="1">
    <location>
        <begin position="328"/>
        <end position="343"/>
    </location>
</feature>
<evidence type="ECO:0000256" key="1">
    <source>
        <dbReference type="SAM" id="MobiDB-lite"/>
    </source>
</evidence>
<dbReference type="GeneID" id="19167714"/>
<reference evidence="2 3" key="1">
    <citation type="submission" date="2013-03" db="EMBL/GenBank/DDBJ databases">
        <title>The Genome Sequence of Capronia epimyces CBS 606.96.</title>
        <authorList>
            <consortium name="The Broad Institute Genomics Platform"/>
            <person name="Cuomo C."/>
            <person name="de Hoog S."/>
            <person name="Gorbushina A."/>
            <person name="Walker B."/>
            <person name="Young S.K."/>
            <person name="Zeng Q."/>
            <person name="Gargeya S."/>
            <person name="Fitzgerald M."/>
            <person name="Haas B."/>
            <person name="Abouelleil A."/>
            <person name="Allen A.W."/>
            <person name="Alvarado L."/>
            <person name="Arachchi H.M."/>
            <person name="Berlin A.M."/>
            <person name="Chapman S.B."/>
            <person name="Gainer-Dewar J."/>
            <person name="Goldberg J."/>
            <person name="Griggs A."/>
            <person name="Gujja S."/>
            <person name="Hansen M."/>
            <person name="Howarth C."/>
            <person name="Imamovic A."/>
            <person name="Ireland A."/>
            <person name="Larimer J."/>
            <person name="McCowan C."/>
            <person name="Murphy C."/>
            <person name="Pearson M."/>
            <person name="Poon T.W."/>
            <person name="Priest M."/>
            <person name="Roberts A."/>
            <person name="Saif S."/>
            <person name="Shea T."/>
            <person name="Sisk P."/>
            <person name="Sykes S."/>
            <person name="Wortman J."/>
            <person name="Nusbaum C."/>
            <person name="Birren B."/>
        </authorList>
    </citation>
    <scope>NUCLEOTIDE SEQUENCE [LARGE SCALE GENOMIC DNA]</scope>
    <source>
        <strain evidence="2 3">CBS 606.96</strain>
    </source>
</reference>
<gene>
    <name evidence="2" type="ORF">A1O3_03588</name>
</gene>
<dbReference type="HOGENOM" id="CLU_037763_0_0_1"/>
<feature type="compositionally biased region" description="Polar residues" evidence="1">
    <location>
        <begin position="129"/>
        <end position="139"/>
    </location>
</feature>
<sequence>MIRLPPSSISLSESDVEFHLRQAEIYHGLLRQGFEKHDIVRYLKDHRKAISEAAGGGLDGELLFASSTVQLAYRRSPNSSQDEALQQGESAQSSQSNFQWESAERSTRHSTRLSTNSTEQTDESDVSELPQSEGRSVSPVSLVPAMQVNKHAPRKSSLLRFATAASRESSPTDTAEADDIPVPIVSSNTASEWDRSSGFEEPYDHSCLPDWVVEEMRQISLNSTDAQRGSISGLSDDMPLPLPPPFSATPRIYSSQDFGAASPVGRQSLGDASQGQYESASLLPMWTHRRSYTEGTIEELPSSPPVPSASPVEEISQVDEPSTSSGLPATPTPIRRAPAFPRTEPQSHRHRYLDGNSFSVYNESLPATSQPQTPADLARRPYITEHNAAYTAPPGRVRVGSASTSNVDGQRWDPDAGEPSPTVRAISLRERRNRELQRSVRVDGMRLRRMMMRDETLFTQRAVEAPHPGGDVGRARNRPGLFQAMLDDLWRDDLDADRVGEENFEGDAEVNRRGTMRVVSGNARFEG</sequence>
<dbReference type="RefSeq" id="XP_007731914.1">
    <property type="nucleotide sequence ID" value="XM_007733724.1"/>
</dbReference>
<dbReference type="AlphaFoldDB" id="W9YAF2"/>
<dbReference type="eggNOG" id="ENOG502T5JZ">
    <property type="taxonomic scope" value="Eukaryota"/>
</dbReference>
<dbReference type="OrthoDB" id="3437607at2759"/>
<organism evidence="2 3">
    <name type="scientific">Capronia epimyces CBS 606.96</name>
    <dbReference type="NCBI Taxonomy" id="1182542"/>
    <lineage>
        <taxon>Eukaryota</taxon>
        <taxon>Fungi</taxon>
        <taxon>Dikarya</taxon>
        <taxon>Ascomycota</taxon>
        <taxon>Pezizomycotina</taxon>
        <taxon>Eurotiomycetes</taxon>
        <taxon>Chaetothyriomycetidae</taxon>
        <taxon>Chaetothyriales</taxon>
        <taxon>Herpotrichiellaceae</taxon>
        <taxon>Capronia</taxon>
    </lineage>
</organism>
<evidence type="ECO:0000313" key="3">
    <source>
        <dbReference type="Proteomes" id="UP000019478"/>
    </source>
</evidence>
<proteinExistence type="predicted"/>
<feature type="region of interest" description="Disordered" evidence="1">
    <location>
        <begin position="257"/>
        <end position="276"/>
    </location>
</feature>